<feature type="transmembrane region" description="Helical" evidence="1">
    <location>
        <begin position="68"/>
        <end position="88"/>
    </location>
</feature>
<keyword evidence="1" id="KW-0812">Transmembrane</keyword>
<dbReference type="Proteomes" id="UP000242469">
    <property type="component" value="Unassembled WGS sequence"/>
</dbReference>
<gene>
    <name evidence="2" type="ORF">SAMN02745729_1162</name>
</gene>
<feature type="transmembrane region" description="Helical" evidence="1">
    <location>
        <begin position="94"/>
        <end position="115"/>
    </location>
</feature>
<accession>A0A1H4GFV4</accession>
<keyword evidence="1" id="KW-1133">Transmembrane helix</keyword>
<keyword evidence="1" id="KW-0472">Membrane</keyword>
<protein>
    <submittedName>
        <fullName evidence="2">Uncharacterized protein</fullName>
    </submittedName>
</protein>
<evidence type="ECO:0000313" key="2">
    <source>
        <dbReference type="EMBL" id="SEB08151.1"/>
    </source>
</evidence>
<name>A0A1H4GFV4_9GAMM</name>
<feature type="transmembrane region" description="Helical" evidence="1">
    <location>
        <begin position="12"/>
        <end position="36"/>
    </location>
</feature>
<dbReference type="EMBL" id="FNRJ01000016">
    <property type="protein sequence ID" value="SEB08151.1"/>
    <property type="molecule type" value="Genomic_DNA"/>
</dbReference>
<evidence type="ECO:0000256" key="1">
    <source>
        <dbReference type="SAM" id="Phobius"/>
    </source>
</evidence>
<sequence>MEADVSNINWFVSGVVGVVSSVIGAFIFWGFQKLAVGQSSKRRAKKAEDLQKQKDRLTKLHTNTSDLLIHYLGLLFYILFLAYLGSALGYLTDFIYFPLSVIRMSIYFGAAFIAMKAFSDLAKLKSFESTIAEIDSQLVALQGGSPNK</sequence>
<dbReference type="STRING" id="1122198.SAMN02745729_1162"/>
<organism evidence="2 3">
    <name type="scientific">Marinobacterium iners DSM 11526</name>
    <dbReference type="NCBI Taxonomy" id="1122198"/>
    <lineage>
        <taxon>Bacteria</taxon>
        <taxon>Pseudomonadati</taxon>
        <taxon>Pseudomonadota</taxon>
        <taxon>Gammaproteobacteria</taxon>
        <taxon>Oceanospirillales</taxon>
        <taxon>Oceanospirillaceae</taxon>
        <taxon>Marinobacterium</taxon>
    </lineage>
</organism>
<evidence type="ECO:0000313" key="3">
    <source>
        <dbReference type="Proteomes" id="UP000242469"/>
    </source>
</evidence>
<reference evidence="3" key="1">
    <citation type="submission" date="2016-10" db="EMBL/GenBank/DDBJ databases">
        <authorList>
            <person name="Varghese N."/>
            <person name="Submissions S."/>
        </authorList>
    </citation>
    <scope>NUCLEOTIDE SEQUENCE [LARGE SCALE GENOMIC DNA]</scope>
    <source>
        <strain evidence="3">DSM 11526</strain>
    </source>
</reference>
<proteinExistence type="predicted"/>
<dbReference type="RefSeq" id="WP_091827554.1">
    <property type="nucleotide sequence ID" value="NZ_FNRJ01000016.1"/>
</dbReference>
<dbReference type="AlphaFoldDB" id="A0A1H4GFV4"/>
<keyword evidence="3" id="KW-1185">Reference proteome</keyword>